<comment type="caution">
    <text evidence="1">The sequence shown here is derived from an EMBL/GenBank/DDBJ whole genome shotgun (WGS) entry which is preliminary data.</text>
</comment>
<proteinExistence type="predicted"/>
<protein>
    <submittedName>
        <fullName evidence="1">Uncharacterized protein</fullName>
    </submittedName>
</protein>
<name>A0ACC0ZGN1_9ROSI</name>
<organism evidence="1 2">
    <name type="scientific">Pistacia integerrima</name>
    <dbReference type="NCBI Taxonomy" id="434235"/>
    <lineage>
        <taxon>Eukaryota</taxon>
        <taxon>Viridiplantae</taxon>
        <taxon>Streptophyta</taxon>
        <taxon>Embryophyta</taxon>
        <taxon>Tracheophyta</taxon>
        <taxon>Spermatophyta</taxon>
        <taxon>Magnoliopsida</taxon>
        <taxon>eudicotyledons</taxon>
        <taxon>Gunneridae</taxon>
        <taxon>Pentapetalae</taxon>
        <taxon>rosids</taxon>
        <taxon>malvids</taxon>
        <taxon>Sapindales</taxon>
        <taxon>Anacardiaceae</taxon>
        <taxon>Pistacia</taxon>
    </lineage>
</organism>
<evidence type="ECO:0000313" key="1">
    <source>
        <dbReference type="EMBL" id="KAJ0051968.1"/>
    </source>
</evidence>
<accession>A0ACC0ZGN1</accession>
<reference evidence="2" key="1">
    <citation type="journal article" date="2023" name="G3 (Bethesda)">
        <title>Genome assembly and association tests identify interacting loci associated with vigor, precocity, and sex in interspecific pistachio rootstocks.</title>
        <authorList>
            <person name="Palmer W."/>
            <person name="Jacygrad E."/>
            <person name="Sagayaradj S."/>
            <person name="Cavanaugh K."/>
            <person name="Han R."/>
            <person name="Bertier L."/>
            <person name="Beede B."/>
            <person name="Kafkas S."/>
            <person name="Golino D."/>
            <person name="Preece J."/>
            <person name="Michelmore R."/>
        </authorList>
    </citation>
    <scope>NUCLEOTIDE SEQUENCE [LARGE SCALE GENOMIC DNA]</scope>
</reference>
<sequence length="53" mass="6013">MAQRLVVFEVVSFAFCLLTSLAMTLKLFLYGFSQELAAARNQHKLKIPPRSAR</sequence>
<evidence type="ECO:0000313" key="2">
    <source>
        <dbReference type="Proteomes" id="UP001163603"/>
    </source>
</evidence>
<keyword evidence="2" id="KW-1185">Reference proteome</keyword>
<dbReference type="Proteomes" id="UP001163603">
    <property type="component" value="Chromosome 1"/>
</dbReference>
<gene>
    <name evidence="1" type="ORF">Pint_03099</name>
</gene>
<dbReference type="EMBL" id="CM047736">
    <property type="protein sequence ID" value="KAJ0051968.1"/>
    <property type="molecule type" value="Genomic_DNA"/>
</dbReference>